<reference evidence="10 11" key="1">
    <citation type="submission" date="2021-03" db="EMBL/GenBank/DDBJ databases">
        <title>Genomic Encyclopedia of Type Strains, Phase IV (KMG-IV): sequencing the most valuable type-strain genomes for metagenomic binning, comparative biology and taxonomic classification.</title>
        <authorList>
            <person name="Goeker M."/>
        </authorList>
    </citation>
    <scope>NUCLEOTIDE SEQUENCE [LARGE SCALE GENOMIC DNA]</scope>
    <source>
        <strain evidence="10 11">DSM 28650</strain>
    </source>
</reference>
<evidence type="ECO:0000259" key="8">
    <source>
        <dbReference type="Pfam" id="PF02687"/>
    </source>
</evidence>
<dbReference type="PANTHER" id="PTHR30572:SF4">
    <property type="entry name" value="ABC TRANSPORTER PERMEASE YTRF"/>
    <property type="match status" value="1"/>
</dbReference>
<evidence type="ECO:0000256" key="1">
    <source>
        <dbReference type="ARBA" id="ARBA00004651"/>
    </source>
</evidence>
<evidence type="ECO:0000256" key="4">
    <source>
        <dbReference type="ARBA" id="ARBA00022989"/>
    </source>
</evidence>
<feature type="transmembrane region" description="Helical" evidence="7">
    <location>
        <begin position="293"/>
        <end position="314"/>
    </location>
</feature>
<feature type="transmembrane region" description="Helical" evidence="7">
    <location>
        <begin position="796"/>
        <end position="818"/>
    </location>
</feature>
<evidence type="ECO:0000313" key="10">
    <source>
        <dbReference type="EMBL" id="MBP2020516.1"/>
    </source>
</evidence>
<feature type="transmembrane region" description="Helical" evidence="7">
    <location>
        <begin position="757"/>
        <end position="784"/>
    </location>
</feature>
<feature type="transmembrane region" description="Helical" evidence="7">
    <location>
        <begin position="411"/>
        <end position="432"/>
    </location>
</feature>
<evidence type="ECO:0000256" key="7">
    <source>
        <dbReference type="SAM" id="Phobius"/>
    </source>
</evidence>
<proteinExistence type="inferred from homology"/>
<comment type="subcellular location">
    <subcellularLocation>
        <location evidence="1">Cell membrane</location>
        <topology evidence="1">Multi-pass membrane protein</topology>
    </subcellularLocation>
</comment>
<keyword evidence="2" id="KW-1003">Cell membrane</keyword>
<dbReference type="PANTHER" id="PTHR30572">
    <property type="entry name" value="MEMBRANE COMPONENT OF TRANSPORTER-RELATED"/>
    <property type="match status" value="1"/>
</dbReference>
<evidence type="ECO:0000256" key="5">
    <source>
        <dbReference type="ARBA" id="ARBA00023136"/>
    </source>
</evidence>
<feature type="domain" description="ABC3 transporter permease C-terminal" evidence="8">
    <location>
        <begin position="244"/>
        <end position="366"/>
    </location>
</feature>
<accession>A0ABS4JYB3</accession>
<comment type="similarity">
    <text evidence="6">Belongs to the ABC-4 integral membrane protein family.</text>
</comment>
<feature type="transmembrane region" description="Helical" evidence="7">
    <location>
        <begin position="21"/>
        <end position="41"/>
    </location>
</feature>
<keyword evidence="5 7" id="KW-0472">Membrane</keyword>
<dbReference type="Pfam" id="PF12704">
    <property type="entry name" value="MacB_PCD"/>
    <property type="match status" value="1"/>
</dbReference>
<feature type="transmembrane region" description="Helical" evidence="7">
    <location>
        <begin position="709"/>
        <end position="736"/>
    </location>
</feature>
<dbReference type="InterPro" id="IPR025857">
    <property type="entry name" value="MacB_PCD"/>
</dbReference>
<evidence type="ECO:0000313" key="11">
    <source>
        <dbReference type="Proteomes" id="UP001519308"/>
    </source>
</evidence>
<sequence>MITEFKQLSNRYLKANKKRTVLTIIGIVLSVALISTIGLFFKSMQQTEIEDTKGKYGSFHIAYKKINEDKMNKIINNPRVGRSGLYSMGEEEEFTDKLKIFSVVASSKALELAPYKPAEGRLPERENEIAIEKWALRYIDNNGKVGEKIKIKDKEYLLVGLLENTIQNQSDSKIMILSNSNNINIENATLIVEISSKANLKKSVEELVALGEKGNVIKNTMLLGLLGAGEGSSSWKGIYFTVGIIISIVVVCTIAVIYNSFQISVVERVKQFGLLRAVGATPKQVRKLVFKEATTVAVIAIPLGLIFGVIALLGIKLTFKLIGADSVMNIKLTISYGVLAISALVGLISIYISAFIPAHFAGKISPLVAISSRATITKEKIKKRRAGLIGKVLGFEGSLASKNMKRNRKRYRITVFSIVISVVLFITFKSFMDMSLNISDDLNESQNIHFTVSPQYINEGKRVFIEDKLVEDIKNVAMVEKVYKSYEMNYLKAAINSEGKVKEVNNIENVYKSTNLGNNKTGINSNVAIYDDNALEVSKGYIESGNIDKEALNKENGVILIKKNRIFNEKTKNVYYGEIASLKVGDEIELEAYGDLNERENMSSENSLQFNKGSIKKVKIMAILKAEPFYFYGPEKSLNFISTKEVVEGLVGKGELKPISLDIQIKDQKEEIQAKEKIEEQIKSNPALMLTNNIDDNRKNKSAILMVQILLYGFVTVVSLIGSVNIINTLTTNIILRKKEFSTLKSIGLTQKGLKKIIVLEGLLYGVVGSIYGGIIGTGLSYLMGGGMNAAREFKWAIPWNAIGIATVAALIIGYLSVLAPLKRIGNENLIEGIREDF</sequence>
<name>A0ABS4JYB3_9CLOT</name>
<keyword evidence="4 7" id="KW-1133">Transmembrane helix</keyword>
<feature type="transmembrane region" description="Helical" evidence="7">
    <location>
        <begin position="238"/>
        <end position="261"/>
    </location>
</feature>
<feature type="domain" description="MacB-like periplasmic core" evidence="9">
    <location>
        <begin position="20"/>
        <end position="208"/>
    </location>
</feature>
<dbReference type="InterPro" id="IPR050250">
    <property type="entry name" value="Macrolide_Exporter_MacB"/>
</dbReference>
<evidence type="ECO:0000256" key="6">
    <source>
        <dbReference type="ARBA" id="ARBA00038076"/>
    </source>
</evidence>
<feature type="domain" description="ABC3 transporter permease C-terminal" evidence="8">
    <location>
        <begin position="714"/>
        <end position="829"/>
    </location>
</feature>
<evidence type="ECO:0000256" key="3">
    <source>
        <dbReference type="ARBA" id="ARBA00022692"/>
    </source>
</evidence>
<keyword evidence="11" id="KW-1185">Reference proteome</keyword>
<protein>
    <submittedName>
        <fullName evidence="10">ABC transport system permease protein</fullName>
    </submittedName>
</protein>
<feature type="transmembrane region" description="Helical" evidence="7">
    <location>
        <begin position="334"/>
        <end position="356"/>
    </location>
</feature>
<organism evidence="10 11">
    <name type="scientific">Clostridium punense</name>
    <dbReference type="NCBI Taxonomy" id="1054297"/>
    <lineage>
        <taxon>Bacteria</taxon>
        <taxon>Bacillati</taxon>
        <taxon>Bacillota</taxon>
        <taxon>Clostridia</taxon>
        <taxon>Eubacteriales</taxon>
        <taxon>Clostridiaceae</taxon>
        <taxon>Clostridium</taxon>
    </lineage>
</organism>
<keyword evidence="3 7" id="KW-0812">Transmembrane</keyword>
<dbReference type="InterPro" id="IPR003838">
    <property type="entry name" value="ABC3_permease_C"/>
</dbReference>
<dbReference type="Pfam" id="PF02687">
    <property type="entry name" value="FtsX"/>
    <property type="match status" value="2"/>
</dbReference>
<dbReference type="RefSeq" id="WP_021284776.1">
    <property type="nucleotide sequence ID" value="NZ_JAGGLL010000002.1"/>
</dbReference>
<evidence type="ECO:0000259" key="9">
    <source>
        <dbReference type="Pfam" id="PF12704"/>
    </source>
</evidence>
<evidence type="ECO:0000256" key="2">
    <source>
        <dbReference type="ARBA" id="ARBA00022475"/>
    </source>
</evidence>
<dbReference type="EMBL" id="JAGGLL010000002">
    <property type="protein sequence ID" value="MBP2020516.1"/>
    <property type="molecule type" value="Genomic_DNA"/>
</dbReference>
<gene>
    <name evidence="10" type="ORF">J2Z44_000300</name>
</gene>
<dbReference type="Proteomes" id="UP001519308">
    <property type="component" value="Unassembled WGS sequence"/>
</dbReference>
<comment type="caution">
    <text evidence="10">The sequence shown here is derived from an EMBL/GenBank/DDBJ whole genome shotgun (WGS) entry which is preliminary data.</text>
</comment>